<dbReference type="Gene3D" id="1.20.58.60">
    <property type="match status" value="1"/>
</dbReference>
<evidence type="ECO:0000256" key="2">
    <source>
        <dbReference type="ARBA" id="ARBA00022658"/>
    </source>
</evidence>
<dbReference type="InterPro" id="IPR056466">
    <property type="entry name" value="Spectrin_DBS"/>
</dbReference>
<feature type="domain" description="DH" evidence="6">
    <location>
        <begin position="615"/>
        <end position="795"/>
    </location>
</feature>
<dbReference type="CDD" id="cd00160">
    <property type="entry name" value="RhoGEF"/>
    <property type="match status" value="1"/>
</dbReference>
<evidence type="ECO:0000256" key="4">
    <source>
        <dbReference type="SAM" id="MobiDB-lite"/>
    </source>
</evidence>
<dbReference type="PROSITE" id="PS50010">
    <property type="entry name" value="DH_2"/>
    <property type="match status" value="1"/>
</dbReference>
<evidence type="ECO:0000256" key="1">
    <source>
        <dbReference type="ARBA" id="ARBA00022553"/>
    </source>
</evidence>
<keyword evidence="2" id="KW-0344">Guanine-nucleotide releasing factor</keyword>
<dbReference type="GO" id="GO:0035556">
    <property type="term" value="P:intracellular signal transduction"/>
    <property type="evidence" value="ECO:0007669"/>
    <property type="project" value="InterPro"/>
</dbReference>
<dbReference type="Gene3D" id="2.30.29.30">
    <property type="entry name" value="Pleckstrin-homology domain (PH domain)/Phosphotyrosine-binding domain (PTB)"/>
    <property type="match status" value="1"/>
</dbReference>
<dbReference type="InterPro" id="IPR001331">
    <property type="entry name" value="GDS_CDC24_CS"/>
</dbReference>
<dbReference type="Gene3D" id="1.20.900.10">
    <property type="entry name" value="Dbl homology (DH) domain"/>
    <property type="match status" value="1"/>
</dbReference>
<dbReference type="InterPro" id="IPR055251">
    <property type="entry name" value="SOS1_NGEF_PH"/>
</dbReference>
<name>A0AAD8ZGY4_9TELE</name>
<dbReference type="InterPro" id="IPR051336">
    <property type="entry name" value="RhoGEF_Guanine_NuclExch_SF"/>
</dbReference>
<reference evidence="8" key="1">
    <citation type="submission" date="2023-03" db="EMBL/GenBank/DDBJ databases">
        <title>Electrophorus voltai genome.</title>
        <authorList>
            <person name="Bian C."/>
        </authorList>
    </citation>
    <scope>NUCLEOTIDE SEQUENCE</scope>
    <source>
        <strain evidence="8">CB-2022</strain>
        <tissue evidence="8">Muscle</tissue>
    </source>
</reference>
<comment type="caution">
    <text evidence="8">The sequence shown here is derived from an EMBL/GenBank/DDBJ whole genome shotgun (WGS) entry which is preliminary data.</text>
</comment>
<dbReference type="SMART" id="SM00516">
    <property type="entry name" value="SEC14"/>
    <property type="match status" value="1"/>
</dbReference>
<dbReference type="InterPro" id="IPR036865">
    <property type="entry name" value="CRAL-TRIO_dom_sf"/>
</dbReference>
<dbReference type="SUPFAM" id="SSF52087">
    <property type="entry name" value="CRAL/TRIO domain"/>
    <property type="match status" value="1"/>
</dbReference>
<evidence type="ECO:0000313" key="8">
    <source>
        <dbReference type="EMBL" id="KAK1797876.1"/>
    </source>
</evidence>
<feature type="domain" description="CRAL-TRIO" evidence="7">
    <location>
        <begin position="104"/>
        <end position="210"/>
    </location>
</feature>
<feature type="compositionally biased region" description="Basic and acidic residues" evidence="4">
    <location>
        <begin position="1000"/>
        <end position="1009"/>
    </location>
</feature>
<evidence type="ECO:0000313" key="9">
    <source>
        <dbReference type="Proteomes" id="UP001239994"/>
    </source>
</evidence>
<feature type="domain" description="PH" evidence="5">
    <location>
        <begin position="813"/>
        <end position="929"/>
    </location>
</feature>
<evidence type="ECO:0000259" key="5">
    <source>
        <dbReference type="PROSITE" id="PS50003"/>
    </source>
</evidence>
<dbReference type="AlphaFoldDB" id="A0AAD8ZGY4"/>
<protein>
    <recommendedName>
        <fullName evidence="10">Mcf.2 cell line derived transforming sequence-like b</fullName>
    </recommendedName>
</protein>
<feature type="non-terminal residue" evidence="8">
    <location>
        <position position="1"/>
    </location>
</feature>
<feature type="non-terminal residue" evidence="8">
    <location>
        <position position="1075"/>
    </location>
</feature>
<dbReference type="EMBL" id="JAROKS010000013">
    <property type="protein sequence ID" value="KAK1797876.1"/>
    <property type="molecule type" value="Genomic_DNA"/>
</dbReference>
<organism evidence="8 9">
    <name type="scientific">Electrophorus voltai</name>
    <dbReference type="NCBI Taxonomy" id="2609070"/>
    <lineage>
        <taxon>Eukaryota</taxon>
        <taxon>Metazoa</taxon>
        <taxon>Chordata</taxon>
        <taxon>Craniata</taxon>
        <taxon>Vertebrata</taxon>
        <taxon>Euteleostomi</taxon>
        <taxon>Actinopterygii</taxon>
        <taxon>Neopterygii</taxon>
        <taxon>Teleostei</taxon>
        <taxon>Ostariophysi</taxon>
        <taxon>Gymnotiformes</taxon>
        <taxon>Gymnotoidei</taxon>
        <taxon>Gymnotidae</taxon>
        <taxon>Electrophorus</taxon>
    </lineage>
</organism>
<dbReference type="GO" id="GO:0035025">
    <property type="term" value="P:positive regulation of Rho protein signal transduction"/>
    <property type="evidence" value="ECO:0007669"/>
    <property type="project" value="TreeGrafter"/>
</dbReference>
<dbReference type="SMART" id="SM00325">
    <property type="entry name" value="RhoGEF"/>
    <property type="match status" value="1"/>
</dbReference>
<evidence type="ECO:0008006" key="10">
    <source>
        <dbReference type="Google" id="ProtNLM"/>
    </source>
</evidence>
<dbReference type="Pfam" id="PF22697">
    <property type="entry name" value="SOS1_NGEF_PH"/>
    <property type="match status" value="1"/>
</dbReference>
<dbReference type="FunFam" id="2.30.29.30:FF:000078">
    <property type="entry name" value="Guanine nucleotide exchange factor DBS"/>
    <property type="match status" value="1"/>
</dbReference>
<keyword evidence="9" id="KW-1185">Reference proteome</keyword>
<dbReference type="SUPFAM" id="SSF46966">
    <property type="entry name" value="Spectrin repeat"/>
    <property type="match status" value="1"/>
</dbReference>
<dbReference type="PROSITE" id="PS50003">
    <property type="entry name" value="PH_DOMAIN"/>
    <property type="match status" value="1"/>
</dbReference>
<feature type="region of interest" description="Disordered" evidence="4">
    <location>
        <begin position="544"/>
        <end position="593"/>
    </location>
</feature>
<dbReference type="InterPro" id="IPR035899">
    <property type="entry name" value="DBL_dom_sf"/>
</dbReference>
<feature type="region of interest" description="Disordered" evidence="4">
    <location>
        <begin position="943"/>
        <end position="1025"/>
    </location>
</feature>
<dbReference type="SMART" id="SM00233">
    <property type="entry name" value="PH"/>
    <property type="match status" value="1"/>
</dbReference>
<evidence type="ECO:0000259" key="6">
    <source>
        <dbReference type="PROSITE" id="PS50010"/>
    </source>
</evidence>
<accession>A0AAD8ZGY4</accession>
<dbReference type="InterPro" id="IPR001849">
    <property type="entry name" value="PH_domain"/>
</dbReference>
<dbReference type="SUPFAM" id="SSF50729">
    <property type="entry name" value="PH domain-like"/>
    <property type="match status" value="1"/>
</dbReference>
<dbReference type="PANTHER" id="PTHR22826:SF115">
    <property type="entry name" value="GUANINE NUCLEOTIDE EXCHANGE FACTOR DBS"/>
    <property type="match status" value="1"/>
</dbReference>
<dbReference type="Proteomes" id="UP001239994">
    <property type="component" value="Unassembled WGS sequence"/>
</dbReference>
<dbReference type="GO" id="GO:0005737">
    <property type="term" value="C:cytoplasm"/>
    <property type="evidence" value="ECO:0007669"/>
    <property type="project" value="TreeGrafter"/>
</dbReference>
<comment type="similarity">
    <text evidence="3">Belongs to the MCF2 family.</text>
</comment>
<dbReference type="InterPro" id="IPR011993">
    <property type="entry name" value="PH-like_dom_sf"/>
</dbReference>
<dbReference type="Pfam" id="PF00621">
    <property type="entry name" value="RhoGEF"/>
    <property type="match status" value="1"/>
</dbReference>
<gene>
    <name evidence="8" type="ORF">P4O66_008227</name>
</gene>
<sequence>TVREAIERQREMDMRNGRSHVRIPLKEVEKYYRLSRCCHHLYNEIMQQETNPLCAADIIEQLKMKFAFLSGGRGHGGSPIIIFPEFPTFNDIREQEFHNVLTYLTSVPSLTAAGVGFILVIDRRQDRWACVKGTLLRLSGHFPGNLRLVLVLRPSALLQRTLSDVFFRIHQNEFNMKVPVIMLSSVTDLHSYIDRSQLTQELGGTLPYCHKTWISQRTDVEGFAVLVKRMAHMLQVLGRELAETELPDTPLATSNLLNTHSNRRETVKGDMAGALRHGRKILEDLREPVRRDPDSSLNPDQLENLAIVHRLLSQLNESLTAFDEFWLLHQNKLDKCLQLRRFEHNVQQVCVDLEEANDSLTAFPHVGMSPTHTERLLRELAYQEEKASGLLDRMKALVVESSALTDGCEYMDDTVRIKCAELQKAREKLPQDLKARRALLLQAMELHQGLQSLVKWCEDGIYLVASQPLDKCQTQEGAESALQDLEGYLETANEKLWWDIEAAEMQYKSVLNEEMKKQVQRVLEKKIMVQEMFEKRRVSLKKLAAKQTRPVQPVAPTPEAIKSPPSSPAFRDHEKSSASEDSESSLNSNQVCPEQHEGCSITAAVSEEEENLSVLRRHVMNELLETERAYVEELLCVLQGYAAEMDNPAMSALMPAALNNKKDVLFGNMQEILHFHKTIFLRQLESYADSPELVGRCFLERMGDLRIYEKYCHNKPRSESLWRQCSDCAFFQECQKKLEHKLGLDSYLLKPVQRITKYQLLLKELIKYSKGCEGSVELQAALSSLLGILKAVNDSMHLIAITGYEGNLGELGRLLMQGSFSVWAEHKRGHVKVIELARFKPMQRHLFLHERALLFCKRREESGEGYEKAPSYSFKQELSMNAIGITEHAKGDSKKFEIWSRSKDEVYTVQAASEEIKTVWVREIQKLLTGQLEACREASQHKITDQLTSENDSLDRHARYGQKNGGVERQQTEEEQRNEPSSPDGQKPARGKGSFPSAETKAKRQDIKSDPTPLETGPHPHLGGVRRLSASNLFQNHRRGWVKGSLSLEGPVEHNGFFSTVASLKSNPEGDREKK</sequence>
<evidence type="ECO:0000259" key="7">
    <source>
        <dbReference type="PROSITE" id="PS50191"/>
    </source>
</evidence>
<dbReference type="SUPFAM" id="SSF48065">
    <property type="entry name" value="DBL homology domain (DH-domain)"/>
    <property type="match status" value="1"/>
</dbReference>
<dbReference type="GO" id="GO:0005085">
    <property type="term" value="F:guanyl-nucleotide exchange factor activity"/>
    <property type="evidence" value="ECO:0007669"/>
    <property type="project" value="UniProtKB-KW"/>
</dbReference>
<dbReference type="CDD" id="cd00170">
    <property type="entry name" value="SEC14"/>
    <property type="match status" value="1"/>
</dbReference>
<dbReference type="Pfam" id="PF23289">
    <property type="entry name" value="Spectrin_5"/>
    <property type="match status" value="1"/>
</dbReference>
<dbReference type="InterPro" id="IPR001251">
    <property type="entry name" value="CRAL-TRIO_dom"/>
</dbReference>
<dbReference type="Pfam" id="PF13716">
    <property type="entry name" value="CRAL_TRIO_2"/>
    <property type="match status" value="1"/>
</dbReference>
<keyword evidence="1" id="KW-0597">Phosphoprotein</keyword>
<dbReference type="PANTHER" id="PTHR22826">
    <property type="entry name" value="RHO GUANINE EXCHANGE FACTOR-RELATED"/>
    <property type="match status" value="1"/>
</dbReference>
<dbReference type="PROSITE" id="PS00741">
    <property type="entry name" value="DH_1"/>
    <property type="match status" value="1"/>
</dbReference>
<evidence type="ECO:0000256" key="3">
    <source>
        <dbReference type="ARBA" id="ARBA00049987"/>
    </source>
</evidence>
<dbReference type="PROSITE" id="PS50191">
    <property type="entry name" value="CRAL_TRIO"/>
    <property type="match status" value="1"/>
</dbReference>
<dbReference type="InterPro" id="IPR000219">
    <property type="entry name" value="DH_dom"/>
</dbReference>
<proteinExistence type="inferred from homology"/>